<dbReference type="KEGG" id="fil:BN1229_v1_1434"/>
<dbReference type="OrthoDB" id="9796786at2"/>
<dbReference type="Pfam" id="PF00912">
    <property type="entry name" value="Transgly"/>
    <property type="match status" value="1"/>
</dbReference>
<comment type="similarity">
    <text evidence="3">In the C-terminal section; belongs to the transpeptidase family.</text>
</comment>
<dbReference type="SUPFAM" id="SSF53955">
    <property type="entry name" value="Lysozyme-like"/>
    <property type="match status" value="1"/>
</dbReference>
<keyword evidence="20" id="KW-1185">Reference proteome</keyword>
<evidence type="ECO:0000256" key="15">
    <source>
        <dbReference type="ARBA" id="ARBA00034000"/>
    </source>
</evidence>
<dbReference type="AlphaFoldDB" id="A0A0D6JE69"/>
<keyword evidence="10" id="KW-0573">Peptidoglycan synthesis</keyword>
<dbReference type="InterPro" id="IPR050396">
    <property type="entry name" value="Glycosyltr_51/Transpeptidase"/>
</dbReference>
<evidence type="ECO:0000256" key="14">
    <source>
        <dbReference type="ARBA" id="ARBA00023316"/>
    </source>
</evidence>
<dbReference type="InterPro" id="IPR001387">
    <property type="entry name" value="Cro/C1-type_HTH"/>
</dbReference>
<keyword evidence="6" id="KW-0808">Transferase</keyword>
<dbReference type="GO" id="GO:0030288">
    <property type="term" value="C:outer membrane-bounded periplasmic space"/>
    <property type="evidence" value="ECO:0007669"/>
    <property type="project" value="TreeGrafter"/>
</dbReference>
<keyword evidence="7 17" id="KW-0812">Transmembrane</keyword>
<evidence type="ECO:0000313" key="20">
    <source>
        <dbReference type="Proteomes" id="UP000033187"/>
    </source>
</evidence>
<accession>A0A0D6JE69</accession>
<keyword evidence="9" id="KW-0133">Cell shape</keyword>
<dbReference type="PANTHER" id="PTHR32282">
    <property type="entry name" value="BINDING PROTEIN TRANSPEPTIDASE, PUTATIVE-RELATED"/>
    <property type="match status" value="1"/>
</dbReference>
<dbReference type="PROSITE" id="PS50943">
    <property type="entry name" value="HTH_CROC1"/>
    <property type="match status" value="1"/>
</dbReference>
<keyword evidence="11 17" id="KW-1133">Transmembrane helix</keyword>
<dbReference type="EMBL" id="LN829119">
    <property type="protein sequence ID" value="CPR17824.1"/>
    <property type="molecule type" value="Genomic_DNA"/>
</dbReference>
<dbReference type="FunFam" id="1.10.3810.10:FF:000001">
    <property type="entry name" value="Penicillin-binding protein 1A"/>
    <property type="match status" value="1"/>
</dbReference>
<dbReference type="KEGG" id="fiy:BN1229_v1_1435"/>
<dbReference type="InterPro" id="IPR010982">
    <property type="entry name" value="Lambda_DNA-bd_dom_sf"/>
</dbReference>
<keyword evidence="12 17" id="KW-0472">Membrane</keyword>
<keyword evidence="5" id="KW-0121">Carboxypeptidase</keyword>
<evidence type="ECO:0000259" key="18">
    <source>
        <dbReference type="PROSITE" id="PS50943"/>
    </source>
</evidence>
<dbReference type="GO" id="GO:0008360">
    <property type="term" value="P:regulation of cell shape"/>
    <property type="evidence" value="ECO:0007669"/>
    <property type="project" value="UniProtKB-KW"/>
</dbReference>
<feature type="transmembrane region" description="Helical" evidence="17">
    <location>
        <begin position="138"/>
        <end position="159"/>
    </location>
</feature>
<dbReference type="InterPro" id="IPR036950">
    <property type="entry name" value="PBP_transglycosylase"/>
</dbReference>
<evidence type="ECO:0000256" key="3">
    <source>
        <dbReference type="ARBA" id="ARBA00007090"/>
    </source>
</evidence>
<comment type="subcellular location">
    <subcellularLocation>
        <location evidence="1">Membrane</location>
    </subcellularLocation>
</comment>
<comment type="catalytic activity">
    <reaction evidence="15">
        <text>Preferential cleavage: (Ac)2-L-Lys-D-Ala-|-D-Ala. Also transpeptidation of peptidyl-alanyl moieties that are N-acyl substituents of D-alanine.</text>
        <dbReference type="EC" id="3.4.16.4"/>
    </reaction>
</comment>
<dbReference type="GO" id="GO:0071555">
    <property type="term" value="P:cell wall organization"/>
    <property type="evidence" value="ECO:0007669"/>
    <property type="project" value="UniProtKB-KW"/>
</dbReference>
<protein>
    <recommendedName>
        <fullName evidence="18">HTH cro/C1-type domain-containing protein</fullName>
    </recommendedName>
</protein>
<evidence type="ECO:0000256" key="10">
    <source>
        <dbReference type="ARBA" id="ARBA00022984"/>
    </source>
</evidence>
<dbReference type="Gene3D" id="1.10.260.40">
    <property type="entry name" value="lambda repressor-like DNA-binding domains"/>
    <property type="match status" value="1"/>
</dbReference>
<evidence type="ECO:0000256" key="8">
    <source>
        <dbReference type="ARBA" id="ARBA00022801"/>
    </source>
</evidence>
<comment type="pathway">
    <text evidence="2">Cell wall biogenesis; peptidoglycan biosynthesis.</text>
</comment>
<feature type="domain" description="HTH cro/C1-type" evidence="18">
    <location>
        <begin position="67"/>
        <end position="120"/>
    </location>
</feature>
<evidence type="ECO:0000256" key="2">
    <source>
        <dbReference type="ARBA" id="ARBA00004752"/>
    </source>
</evidence>
<dbReference type="Gene3D" id="1.10.3810.10">
    <property type="entry name" value="Biosynthetic peptidoglycan transglycosylase-like"/>
    <property type="match status" value="1"/>
</dbReference>
<proteinExistence type="inferred from homology"/>
<evidence type="ECO:0000256" key="6">
    <source>
        <dbReference type="ARBA" id="ARBA00022679"/>
    </source>
</evidence>
<evidence type="ECO:0000313" key="19">
    <source>
        <dbReference type="EMBL" id="CPR17824.1"/>
    </source>
</evidence>
<dbReference type="RefSeq" id="WP_046477488.1">
    <property type="nucleotide sequence ID" value="NZ_LN829118.1"/>
</dbReference>
<evidence type="ECO:0000256" key="11">
    <source>
        <dbReference type="ARBA" id="ARBA00022989"/>
    </source>
</evidence>
<evidence type="ECO:0000256" key="5">
    <source>
        <dbReference type="ARBA" id="ARBA00022645"/>
    </source>
</evidence>
<evidence type="ECO:0000256" key="12">
    <source>
        <dbReference type="ARBA" id="ARBA00023136"/>
    </source>
</evidence>
<organism evidence="19 20">
    <name type="scientific">Candidatus Filomicrobium marinum</name>
    <dbReference type="NCBI Taxonomy" id="1608628"/>
    <lineage>
        <taxon>Bacteria</taxon>
        <taxon>Pseudomonadati</taxon>
        <taxon>Pseudomonadota</taxon>
        <taxon>Alphaproteobacteria</taxon>
        <taxon>Hyphomicrobiales</taxon>
        <taxon>Hyphomicrobiaceae</taxon>
        <taxon>Filomicrobium</taxon>
    </lineage>
</organism>
<evidence type="ECO:0000256" key="7">
    <source>
        <dbReference type="ARBA" id="ARBA00022692"/>
    </source>
</evidence>
<dbReference type="GO" id="GO:0016020">
    <property type="term" value="C:membrane"/>
    <property type="evidence" value="ECO:0007669"/>
    <property type="project" value="UniProtKB-SubCell"/>
</dbReference>
<comment type="similarity">
    <text evidence="4">In the N-terminal section; belongs to the glycosyltransferase 51 family.</text>
</comment>
<name>A0A0D6JE69_9HYPH</name>
<dbReference type="CDD" id="cd00093">
    <property type="entry name" value="HTH_XRE"/>
    <property type="match status" value="1"/>
</dbReference>
<evidence type="ECO:0000256" key="17">
    <source>
        <dbReference type="SAM" id="Phobius"/>
    </source>
</evidence>
<dbReference type="Proteomes" id="UP000033187">
    <property type="component" value="Chromosome 1"/>
</dbReference>
<dbReference type="SUPFAM" id="SSF47413">
    <property type="entry name" value="lambda repressor-like DNA-binding domains"/>
    <property type="match status" value="1"/>
</dbReference>
<dbReference type="Pfam" id="PF01381">
    <property type="entry name" value="HTH_3"/>
    <property type="match status" value="1"/>
</dbReference>
<dbReference type="GO" id="GO:0009002">
    <property type="term" value="F:serine-type D-Ala-D-Ala carboxypeptidase activity"/>
    <property type="evidence" value="ECO:0007669"/>
    <property type="project" value="UniProtKB-EC"/>
</dbReference>
<keyword evidence="5" id="KW-0645">Protease</keyword>
<evidence type="ECO:0000256" key="13">
    <source>
        <dbReference type="ARBA" id="ARBA00023268"/>
    </source>
</evidence>
<dbReference type="GO" id="GO:0009252">
    <property type="term" value="P:peptidoglycan biosynthetic process"/>
    <property type="evidence" value="ECO:0007669"/>
    <property type="project" value="UniProtKB-KW"/>
</dbReference>
<reference evidence="20" key="1">
    <citation type="submission" date="2015-02" db="EMBL/GenBank/DDBJ databases">
        <authorList>
            <person name="Chooi Y.-H."/>
        </authorList>
    </citation>
    <scope>NUCLEOTIDE SEQUENCE [LARGE SCALE GENOMIC DNA]</scope>
    <source>
        <strain evidence="20">strain Y</strain>
    </source>
</reference>
<dbReference type="GO" id="GO:0003677">
    <property type="term" value="F:DNA binding"/>
    <property type="evidence" value="ECO:0007669"/>
    <property type="project" value="InterPro"/>
</dbReference>
<dbReference type="InterPro" id="IPR023346">
    <property type="entry name" value="Lysozyme-like_dom_sf"/>
</dbReference>
<evidence type="ECO:0000256" key="4">
    <source>
        <dbReference type="ARBA" id="ARBA00007739"/>
    </source>
</evidence>
<dbReference type="PANTHER" id="PTHR32282:SF27">
    <property type="entry name" value="PENICILLIN-BINDING PROTEIN 1A"/>
    <property type="match status" value="1"/>
</dbReference>
<evidence type="ECO:0000256" key="16">
    <source>
        <dbReference type="ARBA" id="ARBA00049902"/>
    </source>
</evidence>
<keyword evidence="8" id="KW-0378">Hydrolase</keyword>
<dbReference type="GO" id="GO:0008955">
    <property type="term" value="F:peptidoglycan glycosyltransferase activity"/>
    <property type="evidence" value="ECO:0007669"/>
    <property type="project" value="UniProtKB-EC"/>
</dbReference>
<comment type="catalytic activity">
    <reaction evidence="16">
        <text>[GlcNAc-(1-&gt;4)-Mur2Ac(oyl-L-Ala-gamma-D-Glu-L-Lys-D-Ala-D-Ala)](n)-di-trans,octa-cis-undecaprenyl diphosphate + beta-D-GlcNAc-(1-&gt;4)-Mur2Ac(oyl-L-Ala-gamma-D-Glu-L-Lys-D-Ala-D-Ala)-di-trans,octa-cis-undecaprenyl diphosphate = [GlcNAc-(1-&gt;4)-Mur2Ac(oyl-L-Ala-gamma-D-Glu-L-Lys-D-Ala-D-Ala)](n+1)-di-trans,octa-cis-undecaprenyl diphosphate + di-trans,octa-cis-undecaprenyl diphosphate + H(+)</text>
        <dbReference type="Rhea" id="RHEA:23708"/>
        <dbReference type="Rhea" id="RHEA-COMP:9602"/>
        <dbReference type="Rhea" id="RHEA-COMP:9603"/>
        <dbReference type="ChEBI" id="CHEBI:15378"/>
        <dbReference type="ChEBI" id="CHEBI:58405"/>
        <dbReference type="ChEBI" id="CHEBI:60033"/>
        <dbReference type="ChEBI" id="CHEBI:78435"/>
        <dbReference type="EC" id="2.4.99.28"/>
    </reaction>
</comment>
<evidence type="ECO:0000256" key="9">
    <source>
        <dbReference type="ARBA" id="ARBA00022960"/>
    </source>
</evidence>
<gene>
    <name evidence="19" type="ORF">YBN1229_v1_1435</name>
</gene>
<evidence type="ECO:0000256" key="1">
    <source>
        <dbReference type="ARBA" id="ARBA00004370"/>
    </source>
</evidence>
<keyword evidence="14" id="KW-0961">Cell wall biogenesis/degradation</keyword>
<keyword evidence="13" id="KW-0511">Multifunctional enzyme</keyword>
<sequence length="381" mass="41622">MTKSAIQTIRPIKSEADHRAALAEIDRLFDAPAGSEDGDRLEVLCVLVADYERKSYPVEPPDPIEFLTFAMQAQGRTQADLAQVLGSRSRASEILNRRRHLSAEMIAKLSKAWNMPTKPLSAPYAIAGGMKRTVVRGVAALGLVLMLGAFTVGGVFWSFGRQLPSTADIANYTPPNIVRYDDSGRLAEYRRFIPLTSIPKHVVKAFLAAEDQDYYGHSGFSVSAIVRATFQNVGDLGSGRKPSGAATITQQLAKNILLTGQPPSISRKVKEIILASRIEDALDKDRILELYLNQIYFGGHAYGIAAAAEQYFGKDPAGLSVAEAAYLAALPKAPNNYRLDVPTNHERAKERRDWVLDRMAEDGLITVSAAHFARAEPLIGN</sequence>
<dbReference type="InterPro" id="IPR001264">
    <property type="entry name" value="Glyco_trans_51"/>
</dbReference>